<protein>
    <submittedName>
        <fullName evidence="2">Uncharacterized protein</fullName>
    </submittedName>
</protein>
<feature type="region of interest" description="Disordered" evidence="1">
    <location>
        <begin position="215"/>
        <end position="237"/>
    </location>
</feature>
<proteinExistence type="predicted"/>
<evidence type="ECO:0000313" key="2">
    <source>
        <dbReference type="EMBL" id="GAQ84790.1"/>
    </source>
</evidence>
<gene>
    <name evidence="2" type="ORF">KFL_002060115</name>
</gene>
<name>A0A1Y1I1K4_KLENI</name>
<keyword evidence="3" id="KW-1185">Reference proteome</keyword>
<feature type="region of interest" description="Disordered" evidence="1">
    <location>
        <begin position="819"/>
        <end position="854"/>
    </location>
</feature>
<feature type="region of interest" description="Disordered" evidence="1">
    <location>
        <begin position="140"/>
        <end position="201"/>
    </location>
</feature>
<reference evidence="2 3" key="1">
    <citation type="journal article" date="2014" name="Nat. Commun.">
        <title>Klebsormidium flaccidum genome reveals primary factors for plant terrestrial adaptation.</title>
        <authorList>
            <person name="Hori K."/>
            <person name="Maruyama F."/>
            <person name="Fujisawa T."/>
            <person name="Togashi T."/>
            <person name="Yamamoto N."/>
            <person name="Seo M."/>
            <person name="Sato S."/>
            <person name="Yamada T."/>
            <person name="Mori H."/>
            <person name="Tajima N."/>
            <person name="Moriyama T."/>
            <person name="Ikeuchi M."/>
            <person name="Watanabe M."/>
            <person name="Wada H."/>
            <person name="Kobayashi K."/>
            <person name="Saito M."/>
            <person name="Masuda T."/>
            <person name="Sasaki-Sekimoto Y."/>
            <person name="Mashiguchi K."/>
            <person name="Awai K."/>
            <person name="Shimojima M."/>
            <person name="Masuda S."/>
            <person name="Iwai M."/>
            <person name="Nobusawa T."/>
            <person name="Narise T."/>
            <person name="Kondo S."/>
            <person name="Saito H."/>
            <person name="Sato R."/>
            <person name="Murakawa M."/>
            <person name="Ihara Y."/>
            <person name="Oshima-Yamada Y."/>
            <person name="Ohtaka K."/>
            <person name="Satoh M."/>
            <person name="Sonobe K."/>
            <person name="Ishii M."/>
            <person name="Ohtani R."/>
            <person name="Kanamori-Sato M."/>
            <person name="Honoki R."/>
            <person name="Miyazaki D."/>
            <person name="Mochizuki H."/>
            <person name="Umetsu J."/>
            <person name="Higashi K."/>
            <person name="Shibata D."/>
            <person name="Kamiya Y."/>
            <person name="Sato N."/>
            <person name="Nakamura Y."/>
            <person name="Tabata S."/>
            <person name="Ida S."/>
            <person name="Kurokawa K."/>
            <person name="Ohta H."/>
        </authorList>
    </citation>
    <scope>NUCLEOTIDE SEQUENCE [LARGE SCALE GENOMIC DNA]</scope>
    <source>
        <strain evidence="2 3">NIES-2285</strain>
    </source>
</reference>
<feature type="region of interest" description="Disordered" evidence="1">
    <location>
        <begin position="96"/>
        <end position="122"/>
    </location>
</feature>
<feature type="compositionally biased region" description="Basic residues" evidence="1">
    <location>
        <begin position="96"/>
        <end position="106"/>
    </location>
</feature>
<dbReference type="EMBL" id="DF237155">
    <property type="protein sequence ID" value="GAQ84790.1"/>
    <property type="molecule type" value="Genomic_DNA"/>
</dbReference>
<accession>A0A1Y1I1K4</accession>
<dbReference type="AlphaFoldDB" id="A0A1Y1I1K4"/>
<evidence type="ECO:0000256" key="1">
    <source>
        <dbReference type="SAM" id="MobiDB-lite"/>
    </source>
</evidence>
<feature type="region of interest" description="Disordered" evidence="1">
    <location>
        <begin position="339"/>
        <end position="363"/>
    </location>
</feature>
<feature type="compositionally biased region" description="Low complexity" evidence="1">
    <location>
        <begin position="165"/>
        <end position="177"/>
    </location>
</feature>
<evidence type="ECO:0000313" key="3">
    <source>
        <dbReference type="Proteomes" id="UP000054558"/>
    </source>
</evidence>
<feature type="region of interest" description="Disordered" evidence="1">
    <location>
        <begin position="784"/>
        <end position="805"/>
    </location>
</feature>
<feature type="compositionally biased region" description="Polar residues" evidence="1">
    <location>
        <begin position="142"/>
        <end position="158"/>
    </location>
</feature>
<feature type="region of interest" description="Disordered" evidence="1">
    <location>
        <begin position="587"/>
        <end position="610"/>
    </location>
</feature>
<dbReference type="Proteomes" id="UP000054558">
    <property type="component" value="Unassembled WGS sequence"/>
</dbReference>
<organism evidence="2 3">
    <name type="scientific">Klebsormidium nitens</name>
    <name type="common">Green alga</name>
    <name type="synonym">Ulothrix nitens</name>
    <dbReference type="NCBI Taxonomy" id="105231"/>
    <lineage>
        <taxon>Eukaryota</taxon>
        <taxon>Viridiplantae</taxon>
        <taxon>Streptophyta</taxon>
        <taxon>Klebsormidiophyceae</taxon>
        <taxon>Klebsormidiales</taxon>
        <taxon>Klebsormidiaceae</taxon>
        <taxon>Klebsormidium</taxon>
    </lineage>
</organism>
<sequence length="854" mass="90829">MDPALANDAAAAILRAKIEKAADDLLQKPDFVYSIDSLESFCADKPFEFSRSNTKEYFKYALIGLRGRGLPQAEDWAASRILDAIEAETAQKQAIAKKHAENRKRSREMARTSHSQNISGESARGYFTVKHYHYDADKDGVSSGSAMKSHRNGLSPSNRGHSEAARGAGSRGSGISSKPAWSHETTAANEAEGSDDDSSLPIKRARRDMQARYFNENAPDITNSNHSKERGGVGRSSPARAVFAEHPANLAPENQTEHVAQVKEGADSPTKVALECMIAAKADERRKYHELHLLLDDEEADGEAARRAQAEHVAALLSRKRFTDEFKAAELEKKKQVLGRSVASPSSTAPGLSADRVPSAGSTGKSLGALAGLAAKDVTSPGHFRQARQATSGGLRQADMFQVGAPLGLSTEARLPREGPFNSSPLRNSPIFPLGLPPRPPQLLYPNAATGRGTSALMLTGDAGNMLLEQVPFPPTHLAPLPETYMRSLTPWRRTLVHEQLGGTAPLVTRLDFEDASGRGFGLFADRSRGGEASLKHGARELDAEIGAQLAVKPSPLSRFNDPEANGLGQKTIAAGAKGLHCGASGASGLKGDRWKGETGGPLGEMDEVEDGEIVDDVEGSAEDEKLIVPAGGNGALPESAQLDVVVKGDGRPDVCLDVVEKQQHGAANEKQITLDVTEPQPNAPAVVNSLTSSLAPNNLDNKKVGFTISSTTTVMKQINPNGQQQTGEHCKNVELSSALISTTAAPSDGADSVFPVGSQSDVGPFAADDKKVHLPDKVEADVRSDLPEELEKGTLRKDEDRREDTKKLLKLNVAPAFRAAKGATSSNLPKDGAPQPGEKVEDVGVASGEEEEH</sequence>